<feature type="binding site" evidence="6">
    <location>
        <position position="59"/>
    </location>
    <ligand>
        <name>FMN</name>
        <dbReference type="ChEBI" id="CHEBI:58210"/>
    </ligand>
</feature>
<protein>
    <submittedName>
        <fullName evidence="8">NtaA/DmoA family FMN-dependent monooxygenase</fullName>
        <ecNumber evidence="8">1.14.-.-</ecNumber>
    </submittedName>
</protein>
<evidence type="ECO:0000313" key="8">
    <source>
        <dbReference type="EMBL" id="TQS46891.1"/>
    </source>
</evidence>
<gene>
    <name evidence="8" type="ORF">FL583_01020</name>
</gene>
<evidence type="ECO:0000256" key="1">
    <source>
        <dbReference type="ARBA" id="ARBA00022630"/>
    </source>
</evidence>
<keyword evidence="4 8" id="KW-0503">Monooxygenase</keyword>
<dbReference type="PANTHER" id="PTHR30011:SF16">
    <property type="entry name" value="C2H2 FINGER DOMAIN TRANSCRIPTION FACTOR (EUROFUNG)-RELATED"/>
    <property type="match status" value="1"/>
</dbReference>
<evidence type="ECO:0000256" key="3">
    <source>
        <dbReference type="ARBA" id="ARBA00023002"/>
    </source>
</evidence>
<dbReference type="InParanoid" id="A0A545AZZ1"/>
<comment type="caution">
    <text evidence="8">The sequence shown here is derived from an EMBL/GenBank/DDBJ whole genome shotgun (WGS) entry which is preliminary data.</text>
</comment>
<evidence type="ECO:0000256" key="4">
    <source>
        <dbReference type="ARBA" id="ARBA00023033"/>
    </source>
</evidence>
<dbReference type="PANTHER" id="PTHR30011">
    <property type="entry name" value="ALKANESULFONATE MONOOXYGENASE-RELATED"/>
    <property type="match status" value="1"/>
</dbReference>
<evidence type="ECO:0000256" key="6">
    <source>
        <dbReference type="PIRSR" id="PIRSR000337-1"/>
    </source>
</evidence>
<dbReference type="EMBL" id="VIRS01000001">
    <property type="protein sequence ID" value="TQS46891.1"/>
    <property type="molecule type" value="Genomic_DNA"/>
</dbReference>
<accession>A0A545AZZ1</accession>
<dbReference type="InterPro" id="IPR036661">
    <property type="entry name" value="Luciferase-like_sf"/>
</dbReference>
<keyword evidence="1 6" id="KW-0285">Flavoprotein</keyword>
<evidence type="ECO:0000256" key="5">
    <source>
        <dbReference type="ARBA" id="ARBA00033748"/>
    </source>
</evidence>
<dbReference type="InterPro" id="IPR051260">
    <property type="entry name" value="Diverse_substr_monoxygenases"/>
</dbReference>
<feature type="binding site" evidence="6">
    <location>
        <position position="96"/>
    </location>
    <ligand>
        <name>FMN</name>
        <dbReference type="ChEBI" id="CHEBI:58210"/>
    </ligand>
</feature>
<evidence type="ECO:0000313" key="9">
    <source>
        <dbReference type="Proteomes" id="UP000317982"/>
    </source>
</evidence>
<dbReference type="Proteomes" id="UP000317982">
    <property type="component" value="Unassembled WGS sequence"/>
</dbReference>
<keyword evidence="2 6" id="KW-0288">FMN</keyword>
<dbReference type="GO" id="GO:0016705">
    <property type="term" value="F:oxidoreductase activity, acting on paired donors, with incorporation or reduction of molecular oxygen"/>
    <property type="evidence" value="ECO:0007669"/>
    <property type="project" value="InterPro"/>
</dbReference>
<dbReference type="SUPFAM" id="SSF51679">
    <property type="entry name" value="Bacterial luciferase-like"/>
    <property type="match status" value="1"/>
</dbReference>
<evidence type="ECO:0000259" key="7">
    <source>
        <dbReference type="Pfam" id="PF00296"/>
    </source>
</evidence>
<dbReference type="OrthoDB" id="9135350at2"/>
<dbReference type="EC" id="1.14.-.-" evidence="8"/>
<dbReference type="Gene3D" id="3.20.20.30">
    <property type="entry name" value="Luciferase-like domain"/>
    <property type="match status" value="1"/>
</dbReference>
<feature type="binding site" evidence="6">
    <location>
        <position position="221"/>
    </location>
    <ligand>
        <name>FMN</name>
        <dbReference type="ChEBI" id="CHEBI:58210"/>
    </ligand>
</feature>
<comment type="similarity">
    <text evidence="5">Belongs to the NtaA/SnaA/DszA monooxygenase family.</text>
</comment>
<dbReference type="GO" id="GO:0004497">
    <property type="term" value="F:monooxygenase activity"/>
    <property type="evidence" value="ECO:0007669"/>
    <property type="project" value="UniProtKB-KW"/>
</dbReference>
<dbReference type="InterPro" id="IPR011251">
    <property type="entry name" value="Luciferase-like_dom"/>
</dbReference>
<proteinExistence type="inferred from homology"/>
<dbReference type="RefSeq" id="WP_142702509.1">
    <property type="nucleotide sequence ID" value="NZ_VIRS01000001.1"/>
</dbReference>
<dbReference type="PIRSF" id="PIRSF000337">
    <property type="entry name" value="NTA_MOA"/>
    <property type="match status" value="1"/>
</dbReference>
<reference evidence="8 9" key="1">
    <citation type="submission" date="2019-07" db="EMBL/GenBank/DDBJ databases">
        <title>Cryptosporangium phraense sp. nov., isolated from plant litter.</title>
        <authorList>
            <person name="Suriyachadkun C."/>
        </authorList>
    </citation>
    <scope>NUCLEOTIDE SEQUENCE [LARGE SCALE GENOMIC DNA]</scope>
    <source>
        <strain evidence="8 9">A-T 5661</strain>
    </source>
</reference>
<organism evidence="8 9">
    <name type="scientific">Cryptosporangium phraense</name>
    <dbReference type="NCBI Taxonomy" id="2593070"/>
    <lineage>
        <taxon>Bacteria</taxon>
        <taxon>Bacillati</taxon>
        <taxon>Actinomycetota</taxon>
        <taxon>Actinomycetes</taxon>
        <taxon>Cryptosporangiales</taxon>
        <taxon>Cryptosporangiaceae</taxon>
        <taxon>Cryptosporangium</taxon>
    </lineage>
</organism>
<dbReference type="NCBIfam" id="TIGR03860">
    <property type="entry name" value="FMN_nitrolo"/>
    <property type="match status" value="1"/>
</dbReference>
<feature type="binding site" evidence="6">
    <location>
        <position position="150"/>
    </location>
    <ligand>
        <name>FMN</name>
        <dbReference type="ChEBI" id="CHEBI:58210"/>
    </ligand>
</feature>
<sequence length="446" mass="49643">MSRRTLKLGAILLGAGGPGQHHTWLDPDVAADASVDVHWYIARAREAEAAKFDLVFIVDSQFITPDSPNHYLSRLEPLTLLSAIAVHTTHIGLVGTATTSYNEPFNLARRLYSLDHISGGRAGWNVVTSGDAGTAGNYSRDEHYDYPTRYSRALEHVRVSQGLWDSYEADAFPRDKESKVFFDRTKQHALNHRGEFFQVVGPLNLERSRQGQPVIFQAGDSEDGRDLGAAIADAIFTHAATLEQARAFRTELRRRAAEKGRDPENVLIMPGIFPIVADTDDEARARETEILGAKSFDKALAELGRPFGWHDFRQYDLDAPFPDVDPGSSFRTQAEGIARHAREHGLTLRQVVQRQLDAGRSPFVGSPLTVATEIQRWFDGGGFDGVSISVNSPREFARFTDQVVPILRERGVVREEYEADTLRGNLGLPLPENRHTAARRTPEPVR</sequence>
<keyword evidence="9" id="KW-1185">Reference proteome</keyword>
<keyword evidence="3 8" id="KW-0560">Oxidoreductase</keyword>
<dbReference type="Pfam" id="PF00296">
    <property type="entry name" value="Bac_luciferase"/>
    <property type="match status" value="1"/>
</dbReference>
<dbReference type="InterPro" id="IPR016215">
    <property type="entry name" value="NTA_MOA"/>
</dbReference>
<dbReference type="AlphaFoldDB" id="A0A545AZZ1"/>
<dbReference type="CDD" id="cd01095">
    <property type="entry name" value="Nitrilotriacetate_monoxgenase"/>
    <property type="match status" value="1"/>
</dbReference>
<name>A0A545AZZ1_9ACTN</name>
<evidence type="ECO:0000256" key="2">
    <source>
        <dbReference type="ARBA" id="ARBA00022643"/>
    </source>
</evidence>
<feature type="domain" description="Luciferase-like" evidence="7">
    <location>
        <begin position="36"/>
        <end position="379"/>
    </location>
</feature>